<dbReference type="Pfam" id="PF00024">
    <property type="entry name" value="PAN_1"/>
    <property type="match status" value="1"/>
</dbReference>
<feature type="chain" id="PRO_5019499642" description="Apple domain-containing protein" evidence="1">
    <location>
        <begin position="21"/>
        <end position="167"/>
    </location>
</feature>
<gene>
    <name evidence="3" type="ORF">EHS25_002202</name>
</gene>
<keyword evidence="4" id="KW-1185">Reference proteome</keyword>
<evidence type="ECO:0000313" key="4">
    <source>
        <dbReference type="Proteomes" id="UP000279259"/>
    </source>
</evidence>
<dbReference type="Proteomes" id="UP000279259">
    <property type="component" value="Unassembled WGS sequence"/>
</dbReference>
<evidence type="ECO:0000259" key="2">
    <source>
        <dbReference type="Pfam" id="PF00024"/>
    </source>
</evidence>
<dbReference type="AlphaFoldDB" id="A0A427YEQ7"/>
<keyword evidence="1" id="KW-0732">Signal</keyword>
<accession>A0A427YEQ7</accession>
<evidence type="ECO:0000313" key="3">
    <source>
        <dbReference type="EMBL" id="RSH89651.1"/>
    </source>
</evidence>
<dbReference type="InterPro" id="IPR003609">
    <property type="entry name" value="Pan_app"/>
</dbReference>
<proteinExistence type="predicted"/>
<comment type="caution">
    <text evidence="3">The sequence shown here is derived from an EMBL/GenBank/DDBJ whole genome shotgun (WGS) entry which is preliminary data.</text>
</comment>
<organism evidence="3 4">
    <name type="scientific">Saitozyma podzolica</name>
    <dbReference type="NCBI Taxonomy" id="1890683"/>
    <lineage>
        <taxon>Eukaryota</taxon>
        <taxon>Fungi</taxon>
        <taxon>Dikarya</taxon>
        <taxon>Basidiomycota</taxon>
        <taxon>Agaricomycotina</taxon>
        <taxon>Tremellomycetes</taxon>
        <taxon>Tremellales</taxon>
        <taxon>Trimorphomycetaceae</taxon>
        <taxon>Saitozyma</taxon>
    </lineage>
</organism>
<feature type="domain" description="Apple" evidence="2">
    <location>
        <begin position="85"/>
        <end position="130"/>
    </location>
</feature>
<name>A0A427YEQ7_9TREE</name>
<evidence type="ECO:0000256" key="1">
    <source>
        <dbReference type="SAM" id="SignalP"/>
    </source>
</evidence>
<reference evidence="3 4" key="1">
    <citation type="submission" date="2018-11" db="EMBL/GenBank/DDBJ databases">
        <title>Genome sequence of Saitozyma podzolica DSM 27192.</title>
        <authorList>
            <person name="Aliyu H."/>
            <person name="Gorte O."/>
            <person name="Ochsenreither K."/>
        </authorList>
    </citation>
    <scope>NUCLEOTIDE SEQUENCE [LARGE SCALE GENOMIC DNA]</scope>
    <source>
        <strain evidence="3 4">DSM 27192</strain>
    </source>
</reference>
<protein>
    <recommendedName>
        <fullName evidence="2">Apple domain-containing protein</fullName>
    </recommendedName>
</protein>
<feature type="signal peptide" evidence="1">
    <location>
        <begin position="1"/>
        <end position="20"/>
    </location>
</feature>
<sequence>MFQTPLLALCTLLLASGALSTESPQPRTGLKQATRDSIVRQQDLRNRGFRRQVPTTGTYPTCPNFSTGTVNHAVYPDTAAVTGTVYSTTQSDLQSCILTCCASPTCLTASWDPTGHQCNIYTSTGPSSVSYTAGSLDVIVNGVDCAGNAANAGTWACCNAPLSPPPP</sequence>
<dbReference type="EMBL" id="RSCD01000013">
    <property type="protein sequence ID" value="RSH89651.1"/>
    <property type="molecule type" value="Genomic_DNA"/>
</dbReference>